<feature type="transmembrane region" description="Helical" evidence="7">
    <location>
        <begin position="99"/>
        <end position="117"/>
    </location>
</feature>
<evidence type="ECO:0000313" key="9">
    <source>
        <dbReference type="EMBL" id="MEI4770220.1"/>
    </source>
</evidence>
<feature type="transmembrane region" description="Helical" evidence="7">
    <location>
        <begin position="12"/>
        <end position="36"/>
    </location>
</feature>
<accession>A0ABU8F5D1</accession>
<feature type="transmembrane region" description="Helical" evidence="7">
    <location>
        <begin position="276"/>
        <end position="294"/>
    </location>
</feature>
<dbReference type="InterPro" id="IPR020846">
    <property type="entry name" value="MFS_dom"/>
</dbReference>
<dbReference type="PANTHER" id="PTHR23517:SF3">
    <property type="entry name" value="INTEGRAL MEMBRANE TRANSPORT PROTEIN"/>
    <property type="match status" value="1"/>
</dbReference>
<organism evidence="9 10">
    <name type="scientific">Psychrobacillus mangrovi</name>
    <dbReference type="NCBI Taxonomy" id="3117745"/>
    <lineage>
        <taxon>Bacteria</taxon>
        <taxon>Bacillati</taxon>
        <taxon>Bacillota</taxon>
        <taxon>Bacilli</taxon>
        <taxon>Bacillales</taxon>
        <taxon>Bacillaceae</taxon>
        <taxon>Psychrobacillus</taxon>
    </lineage>
</organism>
<feature type="transmembrane region" description="Helical" evidence="7">
    <location>
        <begin position="165"/>
        <end position="185"/>
    </location>
</feature>
<evidence type="ECO:0000259" key="8">
    <source>
        <dbReference type="PROSITE" id="PS50850"/>
    </source>
</evidence>
<evidence type="ECO:0000256" key="7">
    <source>
        <dbReference type="SAM" id="Phobius"/>
    </source>
</evidence>
<dbReference type="InterPro" id="IPR050171">
    <property type="entry name" value="MFS_Transporters"/>
</dbReference>
<evidence type="ECO:0000256" key="3">
    <source>
        <dbReference type="ARBA" id="ARBA00022475"/>
    </source>
</evidence>
<feature type="domain" description="Major facilitator superfamily (MFS) profile" evidence="8">
    <location>
        <begin position="9"/>
        <end position="417"/>
    </location>
</feature>
<feature type="transmembrane region" description="Helical" evidence="7">
    <location>
        <begin position="74"/>
        <end position="93"/>
    </location>
</feature>
<keyword evidence="10" id="KW-1185">Reference proteome</keyword>
<sequence>MRIRDWDRALKVRLFGEFFSNLSFWMVFPFLAIYFADEFGTSMAGILLVVSQVFSVGANLIGGYCADRFGRRTMIFFSATIEGIAFILFAYANSPWLDSPIVSFIAFTIAGMAGSFYHPASQAIVADVVPEQARSSVFSIFYTSINISVVIGPIVGAVLFFQYRFALLLVSGIIFILVGIAIRFLTEETLPAEVREQLKNSGNNSGIQVVVNQIKAYGLIVKDKVFFLFVVAGILLAQTYMQLDMLIPVYMKDAIDVQVLGNLFGREWTVTGEGSFGILLSENGLLVVLFTVFVTKWMTKYPEKSVFFLSSIMYAVAMLIFPLTANFWVFLFAMAVFTLGELMTVGLQESFVSKLAPEDMRGQYFAAASLRYTIGRTIAPLVFPLVAWIGFTWTFVILAILAVLSGVIYLMTFKEYSKRQKEISV</sequence>
<evidence type="ECO:0000256" key="2">
    <source>
        <dbReference type="ARBA" id="ARBA00022448"/>
    </source>
</evidence>
<evidence type="ECO:0000256" key="5">
    <source>
        <dbReference type="ARBA" id="ARBA00022989"/>
    </source>
</evidence>
<feature type="transmembrane region" description="Helical" evidence="7">
    <location>
        <begin position="306"/>
        <end position="337"/>
    </location>
</feature>
<keyword evidence="5 7" id="KW-1133">Transmembrane helix</keyword>
<evidence type="ECO:0000256" key="1">
    <source>
        <dbReference type="ARBA" id="ARBA00004651"/>
    </source>
</evidence>
<comment type="caution">
    <text evidence="9">The sequence shown here is derived from an EMBL/GenBank/DDBJ whole genome shotgun (WGS) entry which is preliminary data.</text>
</comment>
<dbReference type="InterPro" id="IPR011701">
    <property type="entry name" value="MFS"/>
</dbReference>
<comment type="subcellular location">
    <subcellularLocation>
        <location evidence="1">Cell membrane</location>
        <topology evidence="1">Multi-pass membrane protein</topology>
    </subcellularLocation>
</comment>
<dbReference type="InterPro" id="IPR005829">
    <property type="entry name" value="Sugar_transporter_CS"/>
</dbReference>
<dbReference type="PANTHER" id="PTHR23517">
    <property type="entry name" value="RESISTANCE PROTEIN MDTM, PUTATIVE-RELATED-RELATED"/>
    <property type="match status" value="1"/>
</dbReference>
<keyword evidence="4 7" id="KW-0812">Transmembrane</keyword>
<keyword evidence="6 7" id="KW-0472">Membrane</keyword>
<feature type="transmembrane region" description="Helical" evidence="7">
    <location>
        <begin position="42"/>
        <end position="62"/>
    </location>
</feature>
<dbReference type="PROSITE" id="PS00216">
    <property type="entry name" value="SUGAR_TRANSPORT_1"/>
    <property type="match status" value="1"/>
</dbReference>
<gene>
    <name evidence="9" type="ORF">WAX74_11300</name>
</gene>
<reference evidence="9 10" key="1">
    <citation type="submission" date="2024-01" db="EMBL/GenBank/DDBJ databases">
        <title>Seven novel Bacillus-like species.</title>
        <authorList>
            <person name="Liu G."/>
        </authorList>
    </citation>
    <scope>NUCLEOTIDE SEQUENCE [LARGE SCALE GENOMIC DNA]</scope>
    <source>
        <strain evidence="9 10">FJAT-51614</strain>
    </source>
</reference>
<name>A0ABU8F5D1_9BACI</name>
<dbReference type="InterPro" id="IPR036259">
    <property type="entry name" value="MFS_trans_sf"/>
</dbReference>
<dbReference type="CDD" id="cd17329">
    <property type="entry name" value="MFS_MdtH_MDR_like"/>
    <property type="match status" value="1"/>
</dbReference>
<dbReference type="PROSITE" id="PS50850">
    <property type="entry name" value="MFS"/>
    <property type="match status" value="1"/>
</dbReference>
<evidence type="ECO:0000256" key="4">
    <source>
        <dbReference type="ARBA" id="ARBA00022692"/>
    </source>
</evidence>
<dbReference type="Pfam" id="PF07690">
    <property type="entry name" value="MFS_1"/>
    <property type="match status" value="2"/>
</dbReference>
<dbReference type="RefSeq" id="WP_336497777.1">
    <property type="nucleotide sequence ID" value="NZ_JBAWSY010000007.1"/>
</dbReference>
<evidence type="ECO:0000256" key="6">
    <source>
        <dbReference type="ARBA" id="ARBA00023136"/>
    </source>
</evidence>
<dbReference type="EMBL" id="JBAWSY010000007">
    <property type="protein sequence ID" value="MEI4770220.1"/>
    <property type="molecule type" value="Genomic_DNA"/>
</dbReference>
<dbReference type="SUPFAM" id="SSF103473">
    <property type="entry name" value="MFS general substrate transporter"/>
    <property type="match status" value="1"/>
</dbReference>
<dbReference type="Gene3D" id="1.20.1250.20">
    <property type="entry name" value="MFS general substrate transporter like domains"/>
    <property type="match status" value="2"/>
</dbReference>
<evidence type="ECO:0000313" key="10">
    <source>
        <dbReference type="Proteomes" id="UP001364890"/>
    </source>
</evidence>
<proteinExistence type="predicted"/>
<feature type="transmembrane region" description="Helical" evidence="7">
    <location>
        <begin position="385"/>
        <end position="411"/>
    </location>
</feature>
<keyword evidence="3" id="KW-1003">Cell membrane</keyword>
<keyword evidence="2" id="KW-0813">Transport</keyword>
<protein>
    <submittedName>
        <fullName evidence="9">MFS transporter</fullName>
    </submittedName>
</protein>
<dbReference type="Proteomes" id="UP001364890">
    <property type="component" value="Unassembled WGS sequence"/>
</dbReference>
<feature type="transmembrane region" description="Helical" evidence="7">
    <location>
        <begin position="137"/>
        <end position="159"/>
    </location>
</feature>
<feature type="transmembrane region" description="Helical" evidence="7">
    <location>
        <begin position="225"/>
        <end position="243"/>
    </location>
</feature>